<evidence type="ECO:0000256" key="5">
    <source>
        <dbReference type="ARBA" id="ARBA00022729"/>
    </source>
</evidence>
<evidence type="ECO:0000256" key="1">
    <source>
        <dbReference type="ARBA" id="ARBA00004613"/>
    </source>
</evidence>
<evidence type="ECO:0000259" key="14">
    <source>
        <dbReference type="PROSITE" id="PS50215"/>
    </source>
</evidence>
<feature type="compositionally biased region" description="Basic residues" evidence="13">
    <location>
        <begin position="255"/>
        <end position="273"/>
    </location>
</feature>
<dbReference type="Gene3D" id="2.20.100.10">
    <property type="entry name" value="Thrombospondin type-1 (TSP1) repeat"/>
    <property type="match status" value="1"/>
</dbReference>
<dbReference type="InterPro" id="IPR050439">
    <property type="entry name" value="ADAMTS_ADAMTS-like"/>
</dbReference>
<sequence>TSWILIGCFSGHCGRSFISRLITLSVNPGNSTDIQTRWKTCTMKRIYCALFIIVFNHQVCAATDTKPSKGRARYSIPSGFSNNNGRFEFEITVVERVSRNGRRLSPHKHFIKYEHSGVRTGTVFYRLVAFGRTFLFRLDRDNSHLSPLLNVEHVYDRTRRLSFAGDLRHCFYRGDLQGDLNSTAVLNLCNGLRGSFVTSGERYFIEPTKEQDTNASTQFRKFHIIFRHPTERNSLSNGLATCALKDTNKPLPLLRGRHNHHANRSREGTRKRRSTDESFVETLVVADRTMVDAFKSKADLQAYILTLMGVVSQVYRDRSIGNSINIVVVKIALLESNQRGLHISSDTVRTLKSFCRWQNRVMTKPQKDPEHHDTAILLTRRNLCRRPGKCDALGLSEIGTMCSPGRSCALAEDSGLGTAYTIAHELGHVFSLPHDGDNNQCTRSRGDQRLMAPSLSFDTKPWSWSNCSRDKITQFLEFLYTLSRVEISAYAVIRIRVDARIRIFLYMLTSQYQNQSFSARDLTNPLRCPDANQIRVDGRIRFVYTTCGRRYFCIRIKKFADTKISGYVWTGPYCLLLGYGSCLEDKPLEKAELKYHDTLPGELYSVDQQCKMVFGENSSLCPFMEPCQRLWCVKMINNRRGCSTHHMPWADGTPCAKKSWCIRGQCVKKQRPKPVDGNWGVWGPYQECTRSCGGGIAFSYRECNKPL</sequence>
<keyword evidence="10" id="KW-1015">Disulfide bond</keyword>
<evidence type="ECO:0000313" key="16">
    <source>
        <dbReference type="Proteomes" id="UP001159405"/>
    </source>
</evidence>
<keyword evidence="4 12" id="KW-0479">Metal-binding</keyword>
<keyword evidence="11" id="KW-0325">Glycoprotein</keyword>
<comment type="caution">
    <text evidence="15">The sequence shown here is derived from an EMBL/GenBank/DDBJ whole genome shotgun (WGS) entry which is preliminary data.</text>
</comment>
<keyword evidence="3" id="KW-0645">Protease</keyword>
<evidence type="ECO:0000256" key="6">
    <source>
        <dbReference type="ARBA" id="ARBA00022737"/>
    </source>
</evidence>
<evidence type="ECO:0000313" key="15">
    <source>
        <dbReference type="EMBL" id="CAH3156387.1"/>
    </source>
</evidence>
<keyword evidence="8 12" id="KW-0862">Zinc</keyword>
<proteinExistence type="predicted"/>
<feature type="domain" description="Peptidase M12B" evidence="14">
    <location>
        <begin position="278"/>
        <end position="477"/>
    </location>
</feature>
<evidence type="ECO:0000256" key="4">
    <source>
        <dbReference type="ARBA" id="ARBA00022723"/>
    </source>
</evidence>
<dbReference type="InterPro" id="IPR000884">
    <property type="entry name" value="TSP1_rpt"/>
</dbReference>
<dbReference type="InterPro" id="IPR002870">
    <property type="entry name" value="Peptidase_M12B_N"/>
</dbReference>
<reference evidence="15 16" key="1">
    <citation type="submission" date="2022-05" db="EMBL/GenBank/DDBJ databases">
        <authorList>
            <consortium name="Genoscope - CEA"/>
            <person name="William W."/>
        </authorList>
    </citation>
    <scope>NUCLEOTIDE SEQUENCE [LARGE SCALE GENOMIC DNA]</scope>
</reference>
<feature type="binding site" evidence="12">
    <location>
        <position position="424"/>
    </location>
    <ligand>
        <name>Zn(2+)</name>
        <dbReference type="ChEBI" id="CHEBI:29105"/>
        <note>catalytic</note>
    </ligand>
</feature>
<keyword evidence="7" id="KW-0378">Hydrolase</keyword>
<dbReference type="PROSITE" id="PS50215">
    <property type="entry name" value="ADAM_MEPRO"/>
    <property type="match status" value="1"/>
</dbReference>
<dbReference type="CDD" id="cd04273">
    <property type="entry name" value="ZnMc_ADAMTS_like"/>
    <property type="match status" value="1"/>
</dbReference>
<feature type="region of interest" description="Disordered" evidence="13">
    <location>
        <begin position="253"/>
        <end position="274"/>
    </location>
</feature>
<keyword evidence="5" id="KW-0732">Signal</keyword>
<comment type="caution">
    <text evidence="12">Lacks conserved residue(s) required for the propagation of feature annotation.</text>
</comment>
<evidence type="ECO:0000256" key="8">
    <source>
        <dbReference type="ARBA" id="ARBA00022833"/>
    </source>
</evidence>
<dbReference type="PROSITE" id="PS50092">
    <property type="entry name" value="TSP1"/>
    <property type="match status" value="1"/>
</dbReference>
<evidence type="ECO:0000256" key="12">
    <source>
        <dbReference type="PROSITE-ProRule" id="PRU00276"/>
    </source>
</evidence>
<organism evidence="15 16">
    <name type="scientific">Porites lobata</name>
    <dbReference type="NCBI Taxonomy" id="104759"/>
    <lineage>
        <taxon>Eukaryota</taxon>
        <taxon>Metazoa</taxon>
        <taxon>Cnidaria</taxon>
        <taxon>Anthozoa</taxon>
        <taxon>Hexacorallia</taxon>
        <taxon>Scleractinia</taxon>
        <taxon>Fungiina</taxon>
        <taxon>Poritidae</taxon>
        <taxon>Porites</taxon>
    </lineage>
</organism>
<evidence type="ECO:0000256" key="2">
    <source>
        <dbReference type="ARBA" id="ARBA00022525"/>
    </source>
</evidence>
<evidence type="ECO:0000256" key="7">
    <source>
        <dbReference type="ARBA" id="ARBA00022801"/>
    </source>
</evidence>
<dbReference type="Pfam" id="PF01562">
    <property type="entry name" value="Pep_M12B_propep"/>
    <property type="match status" value="1"/>
</dbReference>
<dbReference type="InterPro" id="IPR001590">
    <property type="entry name" value="Peptidase_M12B"/>
</dbReference>
<dbReference type="PANTHER" id="PTHR13723:SF278">
    <property type="entry name" value="ADAM METALLOPEPTIDASE WITH THROMBOSPONDIN TYPE 1 MOTIF A, ISOFORM B"/>
    <property type="match status" value="1"/>
</dbReference>
<dbReference type="Pfam" id="PF17771">
    <property type="entry name" value="ADAMTS_CR_2"/>
    <property type="match status" value="1"/>
</dbReference>
<keyword evidence="16" id="KW-1185">Reference proteome</keyword>
<dbReference type="Gene3D" id="3.40.1620.60">
    <property type="match status" value="1"/>
</dbReference>
<evidence type="ECO:0000256" key="9">
    <source>
        <dbReference type="ARBA" id="ARBA00023049"/>
    </source>
</evidence>
<protein>
    <recommendedName>
        <fullName evidence="14">Peptidase M12B domain-containing protein</fullName>
    </recommendedName>
</protein>
<evidence type="ECO:0000256" key="13">
    <source>
        <dbReference type="SAM" id="MobiDB-lite"/>
    </source>
</evidence>
<dbReference type="Pfam" id="PF01421">
    <property type="entry name" value="Reprolysin"/>
    <property type="match status" value="1"/>
</dbReference>
<name>A0ABN8Q7V8_9CNID</name>
<dbReference type="EMBL" id="CALNXK010000104">
    <property type="protein sequence ID" value="CAH3156387.1"/>
    <property type="molecule type" value="Genomic_DNA"/>
</dbReference>
<comment type="subcellular location">
    <subcellularLocation>
        <location evidence="1">Secreted</location>
    </subcellularLocation>
</comment>
<feature type="non-terminal residue" evidence="15">
    <location>
        <position position="1"/>
    </location>
</feature>
<dbReference type="SUPFAM" id="SSF82895">
    <property type="entry name" value="TSP-1 type 1 repeat"/>
    <property type="match status" value="1"/>
</dbReference>
<evidence type="ECO:0000256" key="11">
    <source>
        <dbReference type="ARBA" id="ARBA00023180"/>
    </source>
</evidence>
<dbReference type="InterPro" id="IPR041645">
    <property type="entry name" value="ADAMTS_CR_2"/>
</dbReference>
<dbReference type="SUPFAM" id="SSF55486">
    <property type="entry name" value="Metalloproteases ('zincins'), catalytic domain"/>
    <property type="match status" value="1"/>
</dbReference>
<keyword evidence="6" id="KW-0677">Repeat</keyword>
<evidence type="ECO:0000256" key="3">
    <source>
        <dbReference type="ARBA" id="ARBA00022670"/>
    </source>
</evidence>
<evidence type="ECO:0000256" key="10">
    <source>
        <dbReference type="ARBA" id="ARBA00023157"/>
    </source>
</evidence>
<feature type="binding site" evidence="12">
    <location>
        <position position="434"/>
    </location>
    <ligand>
        <name>Zn(2+)</name>
        <dbReference type="ChEBI" id="CHEBI:29105"/>
        <note>catalytic</note>
    </ligand>
</feature>
<dbReference type="Gene3D" id="3.40.390.10">
    <property type="entry name" value="Collagenase (Catalytic Domain)"/>
    <property type="match status" value="1"/>
</dbReference>
<dbReference type="Proteomes" id="UP001159405">
    <property type="component" value="Unassembled WGS sequence"/>
</dbReference>
<dbReference type="InterPro" id="IPR036383">
    <property type="entry name" value="TSP1_rpt_sf"/>
</dbReference>
<gene>
    <name evidence="15" type="ORF">PLOB_00001794</name>
</gene>
<feature type="active site" evidence="12">
    <location>
        <position position="425"/>
    </location>
</feature>
<dbReference type="PANTHER" id="PTHR13723">
    <property type="entry name" value="ADAMTS A DISINTEGRIN AND METALLOPROTEASE WITH THROMBOSPONDIN MOTIFS PROTEASE"/>
    <property type="match status" value="1"/>
</dbReference>
<feature type="binding site" evidence="12">
    <location>
        <position position="428"/>
    </location>
    <ligand>
        <name>Zn(2+)</name>
        <dbReference type="ChEBI" id="CHEBI:29105"/>
        <note>catalytic</note>
    </ligand>
</feature>
<keyword evidence="2" id="KW-0964">Secreted</keyword>
<dbReference type="InterPro" id="IPR024079">
    <property type="entry name" value="MetalloPept_cat_dom_sf"/>
</dbReference>
<accession>A0ABN8Q7V8</accession>
<keyword evidence="9" id="KW-0482">Metalloprotease</keyword>